<organism evidence="2 3">
    <name type="scientific">Pseudomonas fluorescens</name>
    <dbReference type="NCBI Taxonomy" id="294"/>
    <lineage>
        <taxon>Bacteria</taxon>
        <taxon>Pseudomonadati</taxon>
        <taxon>Pseudomonadota</taxon>
        <taxon>Gammaproteobacteria</taxon>
        <taxon>Pseudomonadales</taxon>
        <taxon>Pseudomonadaceae</taxon>
        <taxon>Pseudomonas</taxon>
    </lineage>
</organism>
<dbReference type="SUPFAM" id="SSF51126">
    <property type="entry name" value="Pectin lyase-like"/>
    <property type="match status" value="1"/>
</dbReference>
<dbReference type="InterPro" id="IPR006626">
    <property type="entry name" value="PbH1"/>
</dbReference>
<proteinExistence type="predicted"/>
<evidence type="ECO:0000313" key="2">
    <source>
        <dbReference type="EMBL" id="VVO39128.1"/>
    </source>
</evidence>
<feature type="domain" description="Carbohydrate-binding/sugar hydrolysis" evidence="1">
    <location>
        <begin position="207"/>
        <end position="381"/>
    </location>
</feature>
<dbReference type="InterPro" id="IPR026464">
    <property type="entry name" value="NosD_copper_fam"/>
</dbReference>
<dbReference type="NCBIfam" id="TIGR04247">
    <property type="entry name" value="NosD_copper_fam"/>
    <property type="match status" value="1"/>
</dbReference>
<dbReference type="Gene3D" id="2.160.20.10">
    <property type="entry name" value="Single-stranded right-handed beta-helix, Pectin lyase-like"/>
    <property type="match status" value="2"/>
</dbReference>
<evidence type="ECO:0000313" key="3">
    <source>
        <dbReference type="Proteomes" id="UP000381093"/>
    </source>
</evidence>
<dbReference type="AlphaFoldDB" id="A0A5E7FHX9"/>
<dbReference type="InterPro" id="IPR006633">
    <property type="entry name" value="Carb-bd_sugar_hydrolysis-dom"/>
</dbReference>
<dbReference type="SMART" id="SM00710">
    <property type="entry name" value="PbH1"/>
    <property type="match status" value="8"/>
</dbReference>
<accession>A0A5E7FHX9</accession>
<dbReference type="InterPro" id="IPR012334">
    <property type="entry name" value="Pectin_lyas_fold"/>
</dbReference>
<dbReference type="SMART" id="SM00722">
    <property type="entry name" value="CASH"/>
    <property type="match status" value="2"/>
</dbReference>
<name>A0A5E7FHX9_PSEFL</name>
<evidence type="ECO:0000259" key="1">
    <source>
        <dbReference type="SMART" id="SM00722"/>
    </source>
</evidence>
<protein>
    <submittedName>
        <fullName evidence="2">Putative ABC transporter binding protein NosD</fullName>
    </submittedName>
</protein>
<sequence>MSGGSYQGRKKVSAVFRSRGSDWLSGMALLVWVFVSAVAQASPRPITELPLQPAGDHHWTLPAGNYQGQFSIDQPMRIDCEKGAVINAQGQGNALFISAPDVRVEGCTLLDWGRDMTAMNSAIFIGPKALRAVIGHNRMKGPGFGIWVDGTRDVSLIDNDIEGDPGIRSQDRGNGIHLYAVHGARVIGNHVRLTRDGIYIDTSNGNLLQGNTLEDLRYGVHYMYANDNQLLGNTTRRTRTGYALMQSRKLTVIGNRSEQDENYGILMNYITYSELRDNFVSDVRSGAAEGGMVSGAEGKALFIYNSLFNVIEHNHFERSAVGIHLTAGSEDNRIADNAFVDNQQQVKYVATRLQEWSAQGRGNYWSDYLGWDRNNDAVGDVIYEPNDNVDRLLWLYPQVRLLMNSPSIEVLRWVQRSFPVTKSPGVKDSYPLMNLPTLPQTQGPIL</sequence>
<dbReference type="InterPro" id="IPR007742">
    <property type="entry name" value="NosD_dom"/>
</dbReference>
<dbReference type="Pfam" id="PF05048">
    <property type="entry name" value="NosD"/>
    <property type="match status" value="1"/>
</dbReference>
<dbReference type="Proteomes" id="UP000381093">
    <property type="component" value="Unassembled WGS sequence"/>
</dbReference>
<reference evidence="2 3" key="1">
    <citation type="submission" date="2019-09" db="EMBL/GenBank/DDBJ databases">
        <authorList>
            <person name="Chandra G."/>
            <person name="Truman W A."/>
        </authorList>
    </citation>
    <scope>NUCLEOTIDE SEQUENCE [LARGE SCALE GENOMIC DNA]</scope>
    <source>
        <strain evidence="2">PS710</strain>
    </source>
</reference>
<dbReference type="InterPro" id="IPR022441">
    <property type="entry name" value="Para_beta_helix_rpt-2"/>
</dbReference>
<dbReference type="NCBIfam" id="TIGR03804">
    <property type="entry name" value="para_beta_helix"/>
    <property type="match status" value="1"/>
</dbReference>
<dbReference type="InterPro" id="IPR011050">
    <property type="entry name" value="Pectin_lyase_fold/virulence"/>
</dbReference>
<gene>
    <name evidence="2" type="primary">nosD_1</name>
    <name evidence="2" type="ORF">PS710_05682</name>
</gene>
<feature type="domain" description="Carbohydrate-binding/sugar hydrolysis" evidence="1">
    <location>
        <begin position="61"/>
        <end position="201"/>
    </location>
</feature>
<dbReference type="EMBL" id="CABVHW010000031">
    <property type="protein sequence ID" value="VVO39128.1"/>
    <property type="molecule type" value="Genomic_DNA"/>
</dbReference>